<reference evidence="1 2" key="1">
    <citation type="submission" date="2018-06" db="EMBL/GenBank/DDBJ databases">
        <title>Genomic Encyclopedia of Archaeal and Bacterial Type Strains, Phase II (KMG-II): from individual species to whole genera.</title>
        <authorList>
            <person name="Goeker M."/>
        </authorList>
    </citation>
    <scope>NUCLEOTIDE SEQUENCE [LARGE SCALE GENOMIC DNA]</scope>
    <source>
        <strain evidence="1 2">ATCC BAA-1881</strain>
    </source>
</reference>
<sequence length="102" mass="11411">MFTTLEHFLQLNPQTILCSHGRTISPDSIKANVAYLHKVEPLCRTLLSQRLPGFDRYCCPCAIAHTSLRRHAAGNAISPRAVFPALIQSLLLELSLFEQKIP</sequence>
<name>A0A326UPU7_THEHA</name>
<comment type="caution">
    <text evidence="1">The sequence shown here is derived from an EMBL/GenBank/DDBJ whole genome shotgun (WGS) entry which is preliminary data.</text>
</comment>
<dbReference type="AlphaFoldDB" id="A0A326UPU7"/>
<dbReference type="EMBL" id="QKUF01000004">
    <property type="protein sequence ID" value="PZW32607.1"/>
    <property type="molecule type" value="Genomic_DNA"/>
</dbReference>
<dbReference type="Proteomes" id="UP000248806">
    <property type="component" value="Unassembled WGS sequence"/>
</dbReference>
<evidence type="ECO:0000313" key="2">
    <source>
        <dbReference type="Proteomes" id="UP000248806"/>
    </source>
</evidence>
<keyword evidence="2" id="KW-1185">Reference proteome</keyword>
<organism evidence="1 2">
    <name type="scientific">Thermosporothrix hazakensis</name>
    <dbReference type="NCBI Taxonomy" id="644383"/>
    <lineage>
        <taxon>Bacteria</taxon>
        <taxon>Bacillati</taxon>
        <taxon>Chloroflexota</taxon>
        <taxon>Ktedonobacteria</taxon>
        <taxon>Ktedonobacterales</taxon>
        <taxon>Thermosporotrichaceae</taxon>
        <taxon>Thermosporothrix</taxon>
    </lineage>
</organism>
<accession>A0A326UPU7</accession>
<gene>
    <name evidence="1" type="ORF">EI42_01699</name>
</gene>
<proteinExistence type="predicted"/>
<protein>
    <submittedName>
        <fullName evidence="1">Uncharacterized protein</fullName>
    </submittedName>
</protein>
<evidence type="ECO:0000313" key="1">
    <source>
        <dbReference type="EMBL" id="PZW32607.1"/>
    </source>
</evidence>